<dbReference type="EMBL" id="JAKRRX010000078">
    <property type="protein sequence ID" value="MCW8334857.1"/>
    <property type="molecule type" value="Genomic_DNA"/>
</dbReference>
<evidence type="ECO:0000313" key="2">
    <source>
        <dbReference type="EMBL" id="MCW8334857.1"/>
    </source>
</evidence>
<accession>A0A9X3HT62</accession>
<evidence type="ECO:0000313" key="3">
    <source>
        <dbReference type="Proteomes" id="UP001155586"/>
    </source>
</evidence>
<keyword evidence="3" id="KW-1185">Reference proteome</keyword>
<comment type="caution">
    <text evidence="2">The sequence shown here is derived from an EMBL/GenBank/DDBJ whole genome shotgun (WGS) entry which is preliminary data.</text>
</comment>
<dbReference type="SUPFAM" id="SSF52788">
    <property type="entry name" value="Phosphotyrosine protein phosphatases I"/>
    <property type="match status" value="1"/>
</dbReference>
<dbReference type="RefSeq" id="WP_265688186.1">
    <property type="nucleotide sequence ID" value="NZ_JAKRRX010000078.1"/>
</dbReference>
<reference evidence="2" key="1">
    <citation type="submission" date="2022-02" db="EMBL/GenBank/DDBJ databases">
        <title>Vibrio sp. nov., a new bacterium isolated from Bohai sea, China.</title>
        <authorList>
            <person name="Yuan Y."/>
        </authorList>
    </citation>
    <scope>NUCLEOTIDE SEQUENCE</scope>
    <source>
        <strain evidence="2">DBSS07</strain>
    </source>
</reference>
<dbReference type="Gene3D" id="3.40.50.2300">
    <property type="match status" value="1"/>
</dbReference>
<name>A0A9X3HT62_9VIBR</name>
<dbReference type="Pfam" id="PF01451">
    <property type="entry name" value="LMWPc"/>
    <property type="match status" value="1"/>
</dbReference>
<dbReference type="Proteomes" id="UP001155586">
    <property type="component" value="Unassembled WGS sequence"/>
</dbReference>
<organism evidence="2 3">
    <name type="scientific">Vibrio paucivorans</name>
    <dbReference type="NCBI Taxonomy" id="2829489"/>
    <lineage>
        <taxon>Bacteria</taxon>
        <taxon>Pseudomonadati</taxon>
        <taxon>Pseudomonadota</taxon>
        <taxon>Gammaproteobacteria</taxon>
        <taxon>Vibrionales</taxon>
        <taxon>Vibrionaceae</taxon>
        <taxon>Vibrio</taxon>
    </lineage>
</organism>
<dbReference type="InterPro" id="IPR036196">
    <property type="entry name" value="Ptyr_pPase_sf"/>
</dbReference>
<dbReference type="AlphaFoldDB" id="A0A9X3HT62"/>
<proteinExistence type="predicted"/>
<dbReference type="InterPro" id="IPR023485">
    <property type="entry name" value="Ptyr_pPase"/>
</dbReference>
<gene>
    <name evidence="2" type="ORF">MD483_13605</name>
</gene>
<evidence type="ECO:0000259" key="1">
    <source>
        <dbReference type="Pfam" id="PF01451"/>
    </source>
</evidence>
<protein>
    <recommendedName>
        <fullName evidence="1">Phosphotyrosine protein phosphatase I domain-containing protein</fullName>
    </recommendedName>
</protein>
<feature type="domain" description="Phosphotyrosine protein phosphatase I" evidence="1">
    <location>
        <begin position="4"/>
        <end position="116"/>
    </location>
</feature>
<sequence length="146" mass="16574">MTKILFLCSGNYYRSRFCELYFNHLATHHSLPHRASSAALLRDLDNTGNEGAIAKEVFNKLKSLNAQLIDAHRMPRIAHNEDLINADLVYAASESEHRPMVAQHFPNMVNKVQFFQVEDVPIMTPNEAFALLTAEVDQLIHSLRSV</sequence>